<keyword evidence="2" id="KW-1185">Reference proteome</keyword>
<reference evidence="1" key="2">
    <citation type="submission" date="2021-12" db="EMBL/GenBank/DDBJ databases">
        <title>Resequencing data analysis of finger millet.</title>
        <authorList>
            <person name="Hatakeyama M."/>
            <person name="Aluri S."/>
            <person name="Balachadran M.T."/>
            <person name="Sivarajan S.R."/>
            <person name="Poveda L."/>
            <person name="Shimizu-Inatsugi R."/>
            <person name="Schlapbach R."/>
            <person name="Sreeman S.M."/>
            <person name="Shimizu K.K."/>
        </authorList>
    </citation>
    <scope>NUCLEOTIDE SEQUENCE</scope>
</reference>
<accession>A0AAV5D504</accession>
<sequence>MIKVSWPSSTNRAWKYSPCSYAFVAQKGWYNFSQSHLNGTGEKAFDILVGERSAPLLLEWAISREGACASAHSHRVSVRDGHEYRCNCSQGYMGNPYD</sequence>
<comment type="caution">
    <text evidence="1">The sequence shown here is derived from an EMBL/GenBank/DDBJ whole genome shotgun (WGS) entry which is preliminary data.</text>
</comment>
<dbReference type="Proteomes" id="UP001054889">
    <property type="component" value="Unassembled WGS sequence"/>
</dbReference>
<evidence type="ECO:0000313" key="2">
    <source>
        <dbReference type="Proteomes" id="UP001054889"/>
    </source>
</evidence>
<name>A0AAV5D504_ELECO</name>
<dbReference type="PANTHER" id="PTHR33491">
    <property type="entry name" value="OSJNBA0016N04.9 PROTEIN"/>
    <property type="match status" value="1"/>
</dbReference>
<evidence type="ECO:0000313" key="1">
    <source>
        <dbReference type="EMBL" id="GJN05155.1"/>
    </source>
</evidence>
<dbReference type="EMBL" id="BQKI01000011">
    <property type="protein sequence ID" value="GJN05155.1"/>
    <property type="molecule type" value="Genomic_DNA"/>
</dbReference>
<gene>
    <name evidence="1" type="primary">ga22763</name>
    <name evidence="1" type="ORF">PR202_ga22763</name>
</gene>
<organism evidence="1 2">
    <name type="scientific">Eleusine coracana subsp. coracana</name>
    <dbReference type="NCBI Taxonomy" id="191504"/>
    <lineage>
        <taxon>Eukaryota</taxon>
        <taxon>Viridiplantae</taxon>
        <taxon>Streptophyta</taxon>
        <taxon>Embryophyta</taxon>
        <taxon>Tracheophyta</taxon>
        <taxon>Spermatophyta</taxon>
        <taxon>Magnoliopsida</taxon>
        <taxon>Liliopsida</taxon>
        <taxon>Poales</taxon>
        <taxon>Poaceae</taxon>
        <taxon>PACMAD clade</taxon>
        <taxon>Chloridoideae</taxon>
        <taxon>Cynodonteae</taxon>
        <taxon>Eleusininae</taxon>
        <taxon>Eleusine</taxon>
    </lineage>
</organism>
<reference evidence="1" key="1">
    <citation type="journal article" date="2018" name="DNA Res.">
        <title>Multiple hybrid de novo genome assembly of finger millet, an orphan allotetraploid crop.</title>
        <authorList>
            <person name="Hatakeyama M."/>
            <person name="Aluri S."/>
            <person name="Balachadran M.T."/>
            <person name="Sivarajan S.R."/>
            <person name="Patrignani A."/>
            <person name="Gruter S."/>
            <person name="Poveda L."/>
            <person name="Shimizu-Inatsugi R."/>
            <person name="Baeten J."/>
            <person name="Francoijs K.J."/>
            <person name="Nataraja K.N."/>
            <person name="Reddy Y.A.N."/>
            <person name="Phadnis S."/>
            <person name="Ravikumar R.L."/>
            <person name="Schlapbach R."/>
            <person name="Sreeman S.M."/>
            <person name="Shimizu K.K."/>
        </authorList>
    </citation>
    <scope>NUCLEOTIDE SEQUENCE</scope>
</reference>
<dbReference type="AlphaFoldDB" id="A0AAV5D504"/>
<protein>
    <submittedName>
        <fullName evidence="1">Uncharacterized protein</fullName>
    </submittedName>
</protein>
<proteinExistence type="predicted"/>